<comment type="caution">
    <text evidence="3">The sequence shown here is derived from an EMBL/GenBank/DDBJ whole genome shotgun (WGS) entry which is preliminary data.</text>
</comment>
<dbReference type="AlphaFoldDB" id="A0A2H9TMT8"/>
<evidence type="ECO:0000313" key="4">
    <source>
        <dbReference type="Proteomes" id="UP000240830"/>
    </source>
</evidence>
<keyword evidence="2" id="KW-0732">Signal</keyword>
<reference evidence="3 4" key="1">
    <citation type="submission" date="2016-10" db="EMBL/GenBank/DDBJ databases">
        <title>The genome of Paramicrosporidium saccamoebae is the missing link in understanding Cryptomycota and Microsporidia evolution.</title>
        <authorList>
            <person name="Quandt C.A."/>
            <person name="Beaudet D."/>
            <person name="Corsaro D."/>
            <person name="Michel R."/>
            <person name="Corradi N."/>
            <person name="James T."/>
        </authorList>
    </citation>
    <scope>NUCLEOTIDE SEQUENCE [LARGE SCALE GENOMIC DNA]</scope>
    <source>
        <strain evidence="3 4">KSL3</strain>
    </source>
</reference>
<evidence type="ECO:0000256" key="2">
    <source>
        <dbReference type="SAM" id="SignalP"/>
    </source>
</evidence>
<evidence type="ECO:0000313" key="3">
    <source>
        <dbReference type="EMBL" id="PJF19054.1"/>
    </source>
</evidence>
<keyword evidence="1" id="KW-1133">Transmembrane helix</keyword>
<proteinExistence type="predicted"/>
<feature type="transmembrane region" description="Helical" evidence="1">
    <location>
        <begin position="197"/>
        <end position="219"/>
    </location>
</feature>
<accession>A0A2H9TMT8</accession>
<evidence type="ECO:0000256" key="1">
    <source>
        <dbReference type="SAM" id="Phobius"/>
    </source>
</evidence>
<keyword evidence="1" id="KW-0472">Membrane</keyword>
<gene>
    <name evidence="3" type="ORF">PSACC_01140</name>
</gene>
<dbReference type="EMBL" id="MTSL01000084">
    <property type="protein sequence ID" value="PJF19054.1"/>
    <property type="molecule type" value="Genomic_DNA"/>
</dbReference>
<keyword evidence="4" id="KW-1185">Reference proteome</keyword>
<organism evidence="3 4">
    <name type="scientific">Paramicrosporidium saccamoebae</name>
    <dbReference type="NCBI Taxonomy" id="1246581"/>
    <lineage>
        <taxon>Eukaryota</taxon>
        <taxon>Fungi</taxon>
        <taxon>Fungi incertae sedis</taxon>
        <taxon>Cryptomycota</taxon>
        <taxon>Cryptomycota incertae sedis</taxon>
        <taxon>Paramicrosporidium</taxon>
    </lineage>
</organism>
<dbReference type="Proteomes" id="UP000240830">
    <property type="component" value="Unassembled WGS sequence"/>
</dbReference>
<feature type="signal peptide" evidence="2">
    <location>
        <begin position="1"/>
        <end position="19"/>
    </location>
</feature>
<keyword evidence="1" id="KW-0812">Transmembrane</keyword>
<feature type="chain" id="PRO_5014186064" evidence="2">
    <location>
        <begin position="20"/>
        <end position="231"/>
    </location>
</feature>
<sequence length="231" mass="25618">MQPLYIIALTCLAQSFVWAAVKKHIKNNPAGALFTGVSGKEITQTAKVVKALAKGSDVVFVSSPKKVKDLDKLLTEQKYHLYTLHKVRVASKSVLTQEGGVLVYTHSNGRKILLDVGTKTETEMLKQAEWLRPQDPDYIMFRRKDFKNRFLHAVHMPAVLDDTKIGKGTVTLQLLEIAKMPAPEEKMQSGEMGVFKLILWICLAVAVPAIVVISAVLVLRSRAKRAGEAKL</sequence>
<protein>
    <submittedName>
        <fullName evidence="3">Uncharacterized protein</fullName>
    </submittedName>
</protein>
<name>A0A2H9TMT8_9FUNG</name>